<protein>
    <submittedName>
        <fullName evidence="1">Uncharacterized protein</fullName>
    </submittedName>
</protein>
<feature type="non-terminal residue" evidence="1">
    <location>
        <position position="29"/>
    </location>
</feature>
<proteinExistence type="predicted"/>
<name>A0A382WUF4_9ZZZZ</name>
<feature type="non-terminal residue" evidence="1">
    <location>
        <position position="1"/>
    </location>
</feature>
<accession>A0A382WUF4</accession>
<evidence type="ECO:0000313" key="1">
    <source>
        <dbReference type="EMBL" id="SVD62249.1"/>
    </source>
</evidence>
<gene>
    <name evidence="1" type="ORF">METZ01_LOCUS415103</name>
</gene>
<dbReference type="AlphaFoldDB" id="A0A382WUF4"/>
<reference evidence="1" key="1">
    <citation type="submission" date="2018-05" db="EMBL/GenBank/DDBJ databases">
        <authorList>
            <person name="Lanie J.A."/>
            <person name="Ng W.-L."/>
            <person name="Kazmierczak K.M."/>
            <person name="Andrzejewski T.M."/>
            <person name="Davidsen T.M."/>
            <person name="Wayne K.J."/>
            <person name="Tettelin H."/>
            <person name="Glass J.I."/>
            <person name="Rusch D."/>
            <person name="Podicherti R."/>
            <person name="Tsui H.-C.T."/>
            <person name="Winkler M.E."/>
        </authorList>
    </citation>
    <scope>NUCLEOTIDE SEQUENCE</scope>
</reference>
<dbReference type="EMBL" id="UINC01162475">
    <property type="protein sequence ID" value="SVD62249.1"/>
    <property type="molecule type" value="Genomic_DNA"/>
</dbReference>
<sequence length="29" mass="3273">ACLPSTCSAQQLGPHRLVSRRHGERRSRL</sequence>
<organism evidence="1">
    <name type="scientific">marine metagenome</name>
    <dbReference type="NCBI Taxonomy" id="408172"/>
    <lineage>
        <taxon>unclassified sequences</taxon>
        <taxon>metagenomes</taxon>
        <taxon>ecological metagenomes</taxon>
    </lineage>
</organism>